<name>A0A432V1G7_9HYPH</name>
<keyword evidence="2" id="KW-1185">Reference proteome</keyword>
<dbReference type="Proteomes" id="UP000281647">
    <property type="component" value="Unassembled WGS sequence"/>
</dbReference>
<comment type="caution">
    <text evidence="1">The sequence shown here is derived from an EMBL/GenBank/DDBJ whole genome shotgun (WGS) entry which is preliminary data.</text>
</comment>
<dbReference type="RefSeq" id="WP_128625386.1">
    <property type="nucleotide sequence ID" value="NZ_ML133513.1"/>
</dbReference>
<organism evidence="1 2">
    <name type="scientific">Borborobacter arsenicus</name>
    <dbReference type="NCBI Taxonomy" id="1851146"/>
    <lineage>
        <taxon>Bacteria</taxon>
        <taxon>Pseudomonadati</taxon>
        <taxon>Pseudomonadota</taxon>
        <taxon>Alphaproteobacteria</taxon>
        <taxon>Hyphomicrobiales</taxon>
        <taxon>Phyllobacteriaceae</taxon>
        <taxon>Borborobacter</taxon>
    </lineage>
</organism>
<dbReference type="AlphaFoldDB" id="A0A432V1G7"/>
<evidence type="ECO:0000313" key="2">
    <source>
        <dbReference type="Proteomes" id="UP000281647"/>
    </source>
</evidence>
<sequence length="105" mass="11578">MAALAIFGAECMMVLLGWRPTRPSFRGRPSRDRLARTTLWRGQEILQVLAKKLGDARAVQMIRIGVETWLGDRIRKVGKIGALTGGECSQSSIELGLARFRGASH</sequence>
<reference evidence="1 2" key="1">
    <citation type="submission" date="2018-11" db="EMBL/GenBank/DDBJ databases">
        <title>Pseudaminobacter arsenicus sp. nov., an arsenic-resistant bacterium isolated from arsenic-rich aquifers.</title>
        <authorList>
            <person name="Mu Y."/>
        </authorList>
    </citation>
    <scope>NUCLEOTIDE SEQUENCE [LARGE SCALE GENOMIC DNA]</scope>
    <source>
        <strain evidence="1 2">CB3</strain>
    </source>
</reference>
<evidence type="ECO:0000313" key="1">
    <source>
        <dbReference type="EMBL" id="RUM96033.1"/>
    </source>
</evidence>
<gene>
    <name evidence="1" type="ORF">EET67_19960</name>
</gene>
<protein>
    <submittedName>
        <fullName evidence="1">Uncharacterized protein</fullName>
    </submittedName>
</protein>
<dbReference type="EMBL" id="RKST01000025">
    <property type="protein sequence ID" value="RUM96033.1"/>
    <property type="molecule type" value="Genomic_DNA"/>
</dbReference>
<proteinExistence type="predicted"/>
<accession>A0A432V1G7</accession>